<dbReference type="Pfam" id="PF00018">
    <property type="entry name" value="SH3_1"/>
    <property type="match status" value="1"/>
</dbReference>
<proteinExistence type="predicted"/>
<dbReference type="InterPro" id="IPR001452">
    <property type="entry name" value="SH3_domain"/>
</dbReference>
<dbReference type="PROSITE" id="PS50002">
    <property type="entry name" value="SH3"/>
    <property type="match status" value="1"/>
</dbReference>
<dbReference type="FunFam" id="2.30.30.40:FF:000072">
    <property type="entry name" value="Unconventional Myosin IB"/>
    <property type="match status" value="1"/>
</dbReference>
<comment type="caution">
    <text evidence="4">The sequence shown here is derived from an EMBL/GenBank/DDBJ whole genome shotgun (WGS) entry which is preliminary data.</text>
</comment>
<evidence type="ECO:0000313" key="5">
    <source>
        <dbReference type="Proteomes" id="UP000469890"/>
    </source>
</evidence>
<dbReference type="SUPFAM" id="SSF50044">
    <property type="entry name" value="SH3-domain"/>
    <property type="match status" value="1"/>
</dbReference>
<accession>A0A8H4B6C6</accession>
<dbReference type="SMART" id="SM00326">
    <property type="entry name" value="SH3"/>
    <property type="match status" value="1"/>
</dbReference>
<keyword evidence="1 2" id="KW-0728">SH3 domain</keyword>
<dbReference type="AlphaFoldDB" id="A0A8H4B6C6"/>
<sequence>MSYSRGYYNPSYTQSLYPSAQQQHRHPYQQELPYGMEHKSRSVFEAMEKLTMTCNGLAHTLESTLMATHSGFNALLQLTHQFRTIRHSISHVFGVLSLLRWLKSKILGSRVKASTLTRFSIKEFESYNARSSSSMTPWIVMLVVSIAVPIIMQAHQQQQQAAHVKHKSTLSTGTAAKTVAPTTPAKVKPTKLDFARALYSFQAESTNELSLRPNDLIAILSKEDADWWQGRLKNGKIGYFPANHVEIIEKNIEIPSKASIAPSA</sequence>
<protein>
    <recommendedName>
        <fullName evidence="3">SH3 domain-containing protein</fullName>
    </recommendedName>
</protein>
<evidence type="ECO:0000256" key="1">
    <source>
        <dbReference type="ARBA" id="ARBA00022443"/>
    </source>
</evidence>
<reference evidence="4 5" key="1">
    <citation type="submission" date="2019-09" db="EMBL/GenBank/DDBJ databases">
        <authorList>
            <consortium name="DOE Joint Genome Institute"/>
            <person name="Mondo S.J."/>
            <person name="Navarro-Mendoza M.I."/>
            <person name="Perez-Arques C."/>
            <person name="Panchal S."/>
            <person name="Nicolas F.E."/>
            <person name="Ganguly P."/>
            <person name="Pangilinan J."/>
            <person name="Grigoriev I."/>
            <person name="Heitman J."/>
            <person name="Sanya K."/>
            <person name="Garre V."/>
        </authorList>
    </citation>
    <scope>NUCLEOTIDE SEQUENCE [LARGE SCALE GENOMIC DNA]</scope>
    <source>
        <strain evidence="4 5">MU402</strain>
    </source>
</reference>
<name>A0A8H4B6C6_MUCCL</name>
<dbReference type="InterPro" id="IPR036028">
    <property type="entry name" value="SH3-like_dom_sf"/>
</dbReference>
<dbReference type="InterPro" id="IPR007223">
    <property type="entry name" value="Peroxin-13_N"/>
</dbReference>
<evidence type="ECO:0000313" key="4">
    <source>
        <dbReference type="EMBL" id="KAF1796553.1"/>
    </source>
</evidence>
<dbReference type="GO" id="GO:0016020">
    <property type="term" value="C:membrane"/>
    <property type="evidence" value="ECO:0007669"/>
    <property type="project" value="InterPro"/>
</dbReference>
<dbReference type="Pfam" id="PF04088">
    <property type="entry name" value="Peroxin-13_N"/>
    <property type="match status" value="1"/>
</dbReference>
<evidence type="ECO:0000259" key="3">
    <source>
        <dbReference type="PROSITE" id="PS50002"/>
    </source>
</evidence>
<gene>
    <name evidence="4" type="ORF">FB192DRAFT_1405042</name>
</gene>
<dbReference type="EMBL" id="JAAECE010000012">
    <property type="protein sequence ID" value="KAF1796553.1"/>
    <property type="molecule type" value="Genomic_DNA"/>
</dbReference>
<dbReference type="GO" id="GO:0005777">
    <property type="term" value="C:peroxisome"/>
    <property type="evidence" value="ECO:0007669"/>
    <property type="project" value="InterPro"/>
</dbReference>
<dbReference type="Proteomes" id="UP000469890">
    <property type="component" value="Unassembled WGS sequence"/>
</dbReference>
<feature type="domain" description="SH3" evidence="3">
    <location>
        <begin position="190"/>
        <end position="250"/>
    </location>
</feature>
<dbReference type="PANTHER" id="PTHR14167">
    <property type="entry name" value="SH3 DOMAIN-CONTAINING"/>
    <property type="match status" value="1"/>
</dbReference>
<evidence type="ECO:0000256" key="2">
    <source>
        <dbReference type="PROSITE-ProRule" id="PRU00192"/>
    </source>
</evidence>
<dbReference type="InterPro" id="IPR050384">
    <property type="entry name" value="Endophilin_SH3RF"/>
</dbReference>
<dbReference type="PRINTS" id="PR00452">
    <property type="entry name" value="SH3DOMAIN"/>
</dbReference>
<dbReference type="GO" id="GO:0016560">
    <property type="term" value="P:protein import into peroxisome matrix, docking"/>
    <property type="evidence" value="ECO:0007669"/>
    <property type="project" value="InterPro"/>
</dbReference>
<organism evidence="4 5">
    <name type="scientific">Mucor circinelloides f. lusitanicus</name>
    <name type="common">Mucor racemosus var. lusitanicus</name>
    <dbReference type="NCBI Taxonomy" id="29924"/>
    <lineage>
        <taxon>Eukaryota</taxon>
        <taxon>Fungi</taxon>
        <taxon>Fungi incertae sedis</taxon>
        <taxon>Mucoromycota</taxon>
        <taxon>Mucoromycotina</taxon>
        <taxon>Mucoromycetes</taxon>
        <taxon>Mucorales</taxon>
        <taxon>Mucorineae</taxon>
        <taxon>Mucoraceae</taxon>
        <taxon>Mucor</taxon>
    </lineage>
</organism>
<dbReference type="Gene3D" id="2.30.30.40">
    <property type="entry name" value="SH3 Domains"/>
    <property type="match status" value="1"/>
</dbReference>